<feature type="transmembrane region" description="Helical" evidence="7">
    <location>
        <begin position="46"/>
        <end position="70"/>
    </location>
</feature>
<feature type="transmembrane region" description="Helical" evidence="7">
    <location>
        <begin position="243"/>
        <end position="262"/>
    </location>
</feature>
<evidence type="ECO:0000256" key="7">
    <source>
        <dbReference type="SAM" id="Phobius"/>
    </source>
</evidence>
<feature type="transmembrane region" description="Helical" evidence="7">
    <location>
        <begin position="171"/>
        <end position="193"/>
    </location>
</feature>
<dbReference type="OrthoDB" id="3923077at2759"/>
<name>A0A6A7AN29_9PLEO</name>
<evidence type="ECO:0000256" key="1">
    <source>
        <dbReference type="ARBA" id="ARBA00004141"/>
    </source>
</evidence>
<evidence type="ECO:0000313" key="9">
    <source>
        <dbReference type="EMBL" id="KAF2833879.1"/>
    </source>
</evidence>
<feature type="transmembrane region" description="Helical" evidence="7">
    <location>
        <begin position="205"/>
        <end position="223"/>
    </location>
</feature>
<keyword evidence="10" id="KW-1185">Reference proteome</keyword>
<reference evidence="9" key="1">
    <citation type="journal article" date="2020" name="Stud. Mycol.">
        <title>101 Dothideomycetes genomes: a test case for predicting lifestyles and emergence of pathogens.</title>
        <authorList>
            <person name="Haridas S."/>
            <person name="Albert R."/>
            <person name="Binder M."/>
            <person name="Bloem J."/>
            <person name="Labutti K."/>
            <person name="Salamov A."/>
            <person name="Andreopoulos B."/>
            <person name="Baker S."/>
            <person name="Barry K."/>
            <person name="Bills G."/>
            <person name="Bluhm B."/>
            <person name="Cannon C."/>
            <person name="Castanera R."/>
            <person name="Culley D."/>
            <person name="Daum C."/>
            <person name="Ezra D."/>
            <person name="Gonzalez J."/>
            <person name="Henrissat B."/>
            <person name="Kuo A."/>
            <person name="Liang C."/>
            <person name="Lipzen A."/>
            <person name="Lutzoni F."/>
            <person name="Magnuson J."/>
            <person name="Mondo S."/>
            <person name="Nolan M."/>
            <person name="Ohm R."/>
            <person name="Pangilinan J."/>
            <person name="Park H.-J."/>
            <person name="Ramirez L."/>
            <person name="Alfaro M."/>
            <person name="Sun H."/>
            <person name="Tritt A."/>
            <person name="Yoshinaga Y."/>
            <person name="Zwiers L.-H."/>
            <person name="Turgeon B."/>
            <person name="Goodwin S."/>
            <person name="Spatafora J."/>
            <person name="Crous P."/>
            <person name="Grigoriev I."/>
        </authorList>
    </citation>
    <scope>NUCLEOTIDE SEQUENCE</scope>
    <source>
        <strain evidence="9">CBS 113818</strain>
    </source>
</reference>
<comment type="similarity">
    <text evidence="5">Belongs to the SAT4 family.</text>
</comment>
<feature type="region of interest" description="Disordered" evidence="6">
    <location>
        <begin position="283"/>
        <end position="302"/>
    </location>
</feature>
<evidence type="ECO:0000256" key="5">
    <source>
        <dbReference type="ARBA" id="ARBA00038359"/>
    </source>
</evidence>
<feature type="transmembrane region" description="Helical" evidence="7">
    <location>
        <begin position="12"/>
        <end position="34"/>
    </location>
</feature>
<keyword evidence="2 7" id="KW-0812">Transmembrane</keyword>
<comment type="subcellular location">
    <subcellularLocation>
        <location evidence="1">Membrane</location>
        <topology evidence="1">Multi-pass membrane protein</topology>
    </subcellularLocation>
</comment>
<dbReference type="AlphaFoldDB" id="A0A6A7AN29"/>
<dbReference type="PANTHER" id="PTHR33048">
    <property type="entry name" value="PTH11-LIKE INTEGRAL MEMBRANE PROTEIN (AFU_ORTHOLOGUE AFUA_5G11245)"/>
    <property type="match status" value="1"/>
</dbReference>
<feature type="compositionally biased region" description="Basic and acidic residues" evidence="6">
    <location>
        <begin position="316"/>
        <end position="332"/>
    </location>
</feature>
<organism evidence="9 10">
    <name type="scientific">Ophiobolus disseminans</name>
    <dbReference type="NCBI Taxonomy" id="1469910"/>
    <lineage>
        <taxon>Eukaryota</taxon>
        <taxon>Fungi</taxon>
        <taxon>Dikarya</taxon>
        <taxon>Ascomycota</taxon>
        <taxon>Pezizomycotina</taxon>
        <taxon>Dothideomycetes</taxon>
        <taxon>Pleosporomycetidae</taxon>
        <taxon>Pleosporales</taxon>
        <taxon>Pleosporineae</taxon>
        <taxon>Phaeosphaeriaceae</taxon>
        <taxon>Ophiobolus</taxon>
    </lineage>
</organism>
<feature type="region of interest" description="Disordered" evidence="6">
    <location>
        <begin position="309"/>
        <end position="363"/>
    </location>
</feature>
<feature type="domain" description="Rhodopsin" evidence="8">
    <location>
        <begin position="30"/>
        <end position="267"/>
    </location>
</feature>
<accession>A0A6A7AN29</accession>
<evidence type="ECO:0000256" key="2">
    <source>
        <dbReference type="ARBA" id="ARBA00022692"/>
    </source>
</evidence>
<dbReference type="EMBL" id="MU006216">
    <property type="protein sequence ID" value="KAF2833879.1"/>
    <property type="molecule type" value="Genomic_DNA"/>
</dbReference>
<evidence type="ECO:0000256" key="3">
    <source>
        <dbReference type="ARBA" id="ARBA00022989"/>
    </source>
</evidence>
<keyword evidence="3 7" id="KW-1133">Transmembrane helix</keyword>
<dbReference type="InterPro" id="IPR052337">
    <property type="entry name" value="SAT4-like"/>
</dbReference>
<evidence type="ECO:0000256" key="4">
    <source>
        <dbReference type="ARBA" id="ARBA00023136"/>
    </source>
</evidence>
<dbReference type="PANTHER" id="PTHR33048:SF21">
    <property type="entry name" value="INTEGRAL MEMBRANE PROTEIN"/>
    <property type="match status" value="1"/>
</dbReference>
<evidence type="ECO:0000259" key="8">
    <source>
        <dbReference type="Pfam" id="PF20684"/>
    </source>
</evidence>
<proteinExistence type="inferred from homology"/>
<evidence type="ECO:0000256" key="6">
    <source>
        <dbReference type="SAM" id="MobiDB-lite"/>
    </source>
</evidence>
<dbReference type="Proteomes" id="UP000799424">
    <property type="component" value="Unassembled WGS sequence"/>
</dbReference>
<evidence type="ECO:0000313" key="10">
    <source>
        <dbReference type="Proteomes" id="UP000799424"/>
    </source>
</evidence>
<feature type="transmembrane region" description="Helical" evidence="7">
    <location>
        <begin position="90"/>
        <end position="112"/>
    </location>
</feature>
<sequence>MGAVEVAGDGVALYYGAIVLLVLSWIVFPIRVGVRTWRKTWGLDDYFMLVGIVLFSVTAALCIACCFYGSGQFARALSLLTIARGVKMFYIAEYFYAVSAMFIKFSIAVALLRIAENRRSFEWVLWILIGLTFIAALVFCVGIANICHPINTLWGESDGKCNLQLNTNVSLFFSAMEIMTDSSLSILPAFLLWNIQMKPKVKVSVAIMLALGSFASCATIIRLKYLTLYSDPGEFMYGTGKIGFWSLIELGIGIVAGSLPALRPLLSLRITVTTSSVYRRPSDRAYLPSPRSKPTPSRPGVMMMDSFQTLEDGDDVDHTDRDSQRNIVKETRYTVTSKKMSKDGENLERVTMPEWNQKDDNRT</sequence>
<dbReference type="GO" id="GO:0016020">
    <property type="term" value="C:membrane"/>
    <property type="evidence" value="ECO:0007669"/>
    <property type="project" value="UniProtKB-SubCell"/>
</dbReference>
<dbReference type="Pfam" id="PF20684">
    <property type="entry name" value="Fung_rhodopsin"/>
    <property type="match status" value="1"/>
</dbReference>
<keyword evidence="4 7" id="KW-0472">Membrane</keyword>
<gene>
    <name evidence="9" type="ORF">CC86DRAFT_462135</name>
</gene>
<protein>
    <recommendedName>
        <fullName evidence="8">Rhodopsin domain-containing protein</fullName>
    </recommendedName>
</protein>
<feature type="transmembrane region" description="Helical" evidence="7">
    <location>
        <begin position="124"/>
        <end position="151"/>
    </location>
</feature>
<dbReference type="InterPro" id="IPR049326">
    <property type="entry name" value="Rhodopsin_dom_fungi"/>
</dbReference>